<keyword evidence="3" id="KW-1185">Reference proteome</keyword>
<dbReference type="InterPro" id="IPR029021">
    <property type="entry name" value="Prot-tyrosine_phosphatase-like"/>
</dbReference>
<dbReference type="PROSITE" id="PS50056">
    <property type="entry name" value="TYR_PHOSPHATASE_2"/>
    <property type="match status" value="1"/>
</dbReference>
<name>A0A0K1P793_9MOLU</name>
<dbReference type="PROSITE" id="PS00383">
    <property type="entry name" value="TYR_PHOSPHATASE_1"/>
    <property type="match status" value="1"/>
</dbReference>
<dbReference type="STRING" id="216946.STURO_v1c05140"/>
<gene>
    <name evidence="2" type="ORF">STURON_00516</name>
</gene>
<dbReference type="EMBL" id="CP012328">
    <property type="protein sequence ID" value="AKU79762.1"/>
    <property type="molecule type" value="Genomic_DNA"/>
</dbReference>
<protein>
    <recommendedName>
        <fullName evidence="1">Tyrosine specific protein phosphatases domain-containing protein</fullName>
    </recommendedName>
</protein>
<organism evidence="2 3">
    <name type="scientific">Spiroplasma turonicum</name>
    <dbReference type="NCBI Taxonomy" id="216946"/>
    <lineage>
        <taxon>Bacteria</taxon>
        <taxon>Bacillati</taxon>
        <taxon>Mycoplasmatota</taxon>
        <taxon>Mollicutes</taxon>
        <taxon>Entomoplasmatales</taxon>
        <taxon>Spiroplasmataceae</taxon>
        <taxon>Spiroplasma</taxon>
    </lineage>
</organism>
<proteinExistence type="predicted"/>
<reference evidence="2 3" key="1">
    <citation type="journal article" date="2015" name="Genome Announc.">
        <title>Complete Genome Sequence of Spiroplasma turonicum Strain Tab4cT, a Parasite of a Horse Fly, Haematopota sp. (Diptera: Tabanidae).</title>
        <authorList>
            <person name="Davis R.E."/>
            <person name="Shao J."/>
            <person name="Zhao Y."/>
            <person name="Gasparich G.E."/>
            <person name="Gaynor B.J."/>
            <person name="Donofrio N."/>
        </authorList>
    </citation>
    <scope>NUCLEOTIDE SEQUENCE [LARGE SCALE GENOMIC DNA]</scope>
    <source>
        <strain evidence="2 3">Tab4c</strain>
    </source>
</reference>
<dbReference type="InterPro" id="IPR016130">
    <property type="entry name" value="Tyr_Pase_AS"/>
</dbReference>
<evidence type="ECO:0000313" key="2">
    <source>
        <dbReference type="EMBL" id="AKU79762.1"/>
    </source>
</evidence>
<dbReference type="AlphaFoldDB" id="A0A0K1P793"/>
<dbReference type="Pfam" id="PF00782">
    <property type="entry name" value="DSPc"/>
    <property type="match status" value="1"/>
</dbReference>
<accession>A0A0K1P793</accession>
<dbReference type="PATRIC" id="fig|216946.3.peg.518"/>
<dbReference type="InterPro" id="IPR000387">
    <property type="entry name" value="Tyr_Pase_dom"/>
</dbReference>
<feature type="domain" description="Tyrosine specific protein phosphatases" evidence="1">
    <location>
        <begin position="76"/>
        <end position="126"/>
    </location>
</feature>
<dbReference type="OrthoDB" id="397722at2"/>
<evidence type="ECO:0000313" key="3">
    <source>
        <dbReference type="Proteomes" id="UP000067243"/>
    </source>
</evidence>
<sequence>MSKKIIENLYLGDMNSTVYNADLVISCAEETFDEKMLSKNINVINENKIKMKDKNKYYYRFEDYPYVDSLDINLIKDVFNLIDNNIENKVIYIHCIWGVNRSASIVFMYLVNKGFLTNSDYNKARRDFLSIYPKHSPNPGWKEFLEKNYPYNFK</sequence>
<dbReference type="RefSeq" id="WP_075048354.1">
    <property type="nucleotide sequence ID" value="NZ_CP012328.1"/>
</dbReference>
<dbReference type="Proteomes" id="UP000067243">
    <property type="component" value="Chromosome"/>
</dbReference>
<dbReference type="Gene3D" id="3.90.190.10">
    <property type="entry name" value="Protein tyrosine phosphatase superfamily"/>
    <property type="match status" value="1"/>
</dbReference>
<dbReference type="KEGG" id="stur:STURON_00516"/>
<evidence type="ECO:0000259" key="1">
    <source>
        <dbReference type="PROSITE" id="PS50056"/>
    </source>
</evidence>
<dbReference type="InterPro" id="IPR000340">
    <property type="entry name" value="Dual-sp_phosphatase_cat-dom"/>
</dbReference>
<dbReference type="SUPFAM" id="SSF52799">
    <property type="entry name" value="(Phosphotyrosine protein) phosphatases II"/>
    <property type="match status" value="1"/>
</dbReference>